<reference evidence="1" key="1">
    <citation type="submission" date="2021-02" db="EMBL/GenBank/DDBJ databases">
        <authorList>
            <person name="Nowell W R."/>
        </authorList>
    </citation>
    <scope>NUCLEOTIDE SEQUENCE</scope>
</reference>
<dbReference type="Proteomes" id="UP000663823">
    <property type="component" value="Unassembled WGS sequence"/>
</dbReference>
<dbReference type="EMBL" id="CAJOAX010061045">
    <property type="protein sequence ID" value="CAF4343489.1"/>
    <property type="molecule type" value="Genomic_DNA"/>
</dbReference>
<comment type="caution">
    <text evidence="1">The sequence shown here is derived from an EMBL/GenBank/DDBJ whole genome shotgun (WGS) entry which is preliminary data.</text>
</comment>
<name>A0A820KWS2_9BILA</name>
<evidence type="ECO:0000313" key="1">
    <source>
        <dbReference type="EMBL" id="CAF4343489.1"/>
    </source>
</evidence>
<sequence length="27" mass="3056">SASTVPSHLESVRILTIECFIRLNQQN</sequence>
<protein>
    <submittedName>
        <fullName evidence="1">Uncharacterized protein</fullName>
    </submittedName>
</protein>
<evidence type="ECO:0000313" key="2">
    <source>
        <dbReference type="Proteomes" id="UP000663823"/>
    </source>
</evidence>
<organism evidence="1 2">
    <name type="scientific">Rotaria sordida</name>
    <dbReference type="NCBI Taxonomy" id="392033"/>
    <lineage>
        <taxon>Eukaryota</taxon>
        <taxon>Metazoa</taxon>
        <taxon>Spiralia</taxon>
        <taxon>Gnathifera</taxon>
        <taxon>Rotifera</taxon>
        <taxon>Eurotatoria</taxon>
        <taxon>Bdelloidea</taxon>
        <taxon>Philodinida</taxon>
        <taxon>Philodinidae</taxon>
        <taxon>Rotaria</taxon>
    </lineage>
</organism>
<dbReference type="AlphaFoldDB" id="A0A820KWS2"/>
<proteinExistence type="predicted"/>
<feature type="non-terminal residue" evidence="1">
    <location>
        <position position="1"/>
    </location>
</feature>
<accession>A0A820KWS2</accession>
<gene>
    <name evidence="1" type="ORF">OTI717_LOCUS43318</name>
</gene>